<evidence type="ECO:0000313" key="5">
    <source>
        <dbReference type="EMBL" id="CAH07665.1"/>
    </source>
</evidence>
<dbReference type="PANTHER" id="PTHR33175:SF3">
    <property type="entry name" value="DNA-BINDING PROTEIN HU-BETA"/>
    <property type="match status" value="1"/>
</dbReference>
<dbReference type="GO" id="GO:0005829">
    <property type="term" value="C:cytosol"/>
    <property type="evidence" value="ECO:0007669"/>
    <property type="project" value="TreeGrafter"/>
</dbReference>
<evidence type="ECO:0000256" key="1">
    <source>
        <dbReference type="ARBA" id="ARBA00010529"/>
    </source>
</evidence>
<accession>A0A380YZW5</accession>
<dbReference type="Pfam" id="PF00216">
    <property type="entry name" value="Bac_DNA_binding"/>
    <property type="match status" value="1"/>
</dbReference>
<name>A0A380YZW5_BACFN</name>
<dbReference type="AlphaFoldDB" id="A0A380YZW5"/>
<dbReference type="GeneID" id="60366838"/>
<evidence type="ECO:0000256" key="3">
    <source>
        <dbReference type="ARBA" id="ARBA00023125"/>
    </source>
</evidence>
<comment type="similarity">
    <text evidence="1 4">Belongs to the bacterial histone-like protein family.</text>
</comment>
<dbReference type="InterPro" id="IPR000119">
    <property type="entry name" value="Hist_DNA-bd"/>
</dbReference>
<dbReference type="HOGENOM" id="CLU_105066_3_1_10"/>
<dbReference type="SMART" id="SM00411">
    <property type="entry name" value="BHL"/>
    <property type="match status" value="1"/>
</dbReference>
<dbReference type="PANTHER" id="PTHR33175">
    <property type="entry name" value="DNA-BINDING PROTEIN HU"/>
    <property type="match status" value="1"/>
</dbReference>
<dbReference type="RefSeq" id="WP_005786971.1">
    <property type="nucleotide sequence ID" value="NC_003228.3"/>
</dbReference>
<dbReference type="Gene3D" id="4.10.520.10">
    <property type="entry name" value="IHF-like DNA-binding proteins"/>
    <property type="match status" value="1"/>
</dbReference>
<dbReference type="Proteomes" id="UP000006731">
    <property type="component" value="Chromosome"/>
</dbReference>
<dbReference type="GO" id="GO:0003677">
    <property type="term" value="F:DNA binding"/>
    <property type="evidence" value="ECO:0007669"/>
    <property type="project" value="UniProtKB-KW"/>
</dbReference>
<dbReference type="GO" id="GO:0030527">
    <property type="term" value="F:structural constituent of chromatin"/>
    <property type="evidence" value="ECO:0007669"/>
    <property type="project" value="InterPro"/>
</dbReference>
<keyword evidence="2" id="KW-0226">DNA condensation</keyword>
<dbReference type="PRINTS" id="PR01727">
    <property type="entry name" value="DNABINDINGHU"/>
</dbReference>
<reference evidence="5 6" key="1">
    <citation type="journal article" date="2005" name="Science">
        <title>Extensive DNA inversions in the B. fragilis genome control variable gene expression.</title>
        <authorList>
            <person name="Cerdeno-Tarraga A.M."/>
            <person name="Patrick S."/>
            <person name="Crosmann L."/>
            <person name="Blakely G."/>
            <person name="Abratt V."/>
            <person name="Lennard N."/>
            <person name="Duerden B."/>
            <person name="Poxton I."/>
            <person name="Harris B."/>
            <person name="Quail M.A."/>
            <person name="Barron A."/>
            <person name="Clarck L."/>
            <person name="Corton C."/>
            <person name="Doggett J."/>
            <person name="Holden M.T.G."/>
            <person name="Larke N."/>
            <person name="Line A."/>
            <person name="Lord A."/>
            <person name="Norbertczak H."/>
            <person name="Ormond D."/>
            <person name="Price C."/>
            <person name="Rabbinowitsch E."/>
            <person name="Woodward J."/>
            <person name="Barrel B.G."/>
            <person name="Parkhill J."/>
        </authorList>
    </citation>
    <scope>NUCLEOTIDE SEQUENCE [LARGE SCALE GENOMIC DNA]</scope>
    <source>
        <strain evidence="6">ATCC 25285 / DSM 2151 / CCUG 4856 / JCM 11019 / LMG 10263 / NCTC 9343 / Onslow / VPI 2553 / EN-2</strain>
    </source>
</reference>
<keyword evidence="3" id="KW-0238">DNA-binding</keyword>
<keyword evidence="6" id="KW-1185">Reference proteome</keyword>
<evidence type="ECO:0000313" key="6">
    <source>
        <dbReference type="Proteomes" id="UP000006731"/>
    </source>
</evidence>
<dbReference type="KEGG" id="bfs:BF9343_1884"/>
<dbReference type="InterPro" id="IPR010992">
    <property type="entry name" value="IHF-like_DNA-bd_dom_sf"/>
</dbReference>
<dbReference type="CDD" id="cd13831">
    <property type="entry name" value="HU"/>
    <property type="match status" value="1"/>
</dbReference>
<protein>
    <submittedName>
        <fullName evidence="5">Histone-like DNA-binding protein</fullName>
    </submittedName>
</protein>
<evidence type="ECO:0000256" key="4">
    <source>
        <dbReference type="RuleBase" id="RU003939"/>
    </source>
</evidence>
<accession>Q5LDY9</accession>
<dbReference type="SUPFAM" id="SSF47729">
    <property type="entry name" value="IHF-like DNA-binding proteins"/>
    <property type="match status" value="1"/>
</dbReference>
<dbReference type="GO" id="GO:0030261">
    <property type="term" value="P:chromosome condensation"/>
    <property type="evidence" value="ECO:0007669"/>
    <property type="project" value="UniProtKB-KW"/>
</dbReference>
<dbReference type="EMBL" id="CR626927">
    <property type="protein sequence ID" value="CAH07665.1"/>
    <property type="molecule type" value="Genomic_DNA"/>
</dbReference>
<organism evidence="5 6">
    <name type="scientific">Bacteroides fragilis (strain ATCC 25285 / DSM 2151 / CCUG 4856 / JCM 11019 / LMG 10263 / NCTC 9343 / Onslow / VPI 2553 / EN-2)</name>
    <dbReference type="NCBI Taxonomy" id="272559"/>
    <lineage>
        <taxon>Bacteria</taxon>
        <taxon>Pseudomonadati</taxon>
        <taxon>Bacteroidota</taxon>
        <taxon>Bacteroidia</taxon>
        <taxon>Bacteroidales</taxon>
        <taxon>Bacteroidaceae</taxon>
        <taxon>Bacteroides</taxon>
    </lineage>
</organism>
<gene>
    <name evidence="5" type="ORF">BF9343_1884</name>
</gene>
<proteinExistence type="inferred from homology"/>
<sequence length="91" mass="10118">MNKHDLIKKVALRGNLNAKEASAIVEVVMNAMVEAILREESVTLVGFGTFSIKMRKARNVLNPSTGENMVIPARKVVKFTPGYKMKLTDKE</sequence>
<evidence type="ECO:0000256" key="2">
    <source>
        <dbReference type="ARBA" id="ARBA00023067"/>
    </source>
</evidence>